<evidence type="ECO:0000256" key="2">
    <source>
        <dbReference type="ARBA" id="ARBA00008655"/>
    </source>
</evidence>
<dbReference type="NCBIfam" id="TIGR00530">
    <property type="entry name" value="AGP_acyltrn"/>
    <property type="match status" value="1"/>
</dbReference>
<keyword evidence="5 7" id="KW-0443">Lipid metabolism</keyword>
<comment type="catalytic activity">
    <reaction evidence="7">
        <text>a 1-acyl-sn-glycero-3-phosphate + an acyl-CoA = a 1,2-diacyl-sn-glycero-3-phosphate + CoA</text>
        <dbReference type="Rhea" id="RHEA:19709"/>
        <dbReference type="ChEBI" id="CHEBI:57287"/>
        <dbReference type="ChEBI" id="CHEBI:57970"/>
        <dbReference type="ChEBI" id="CHEBI:58342"/>
        <dbReference type="ChEBI" id="CHEBI:58608"/>
        <dbReference type="EC" id="2.3.1.51"/>
    </reaction>
</comment>
<keyword evidence="6 7" id="KW-0012">Acyltransferase</keyword>
<dbReference type="SUPFAM" id="SSF69593">
    <property type="entry name" value="Glycerol-3-phosphate (1)-acyltransferase"/>
    <property type="match status" value="1"/>
</dbReference>
<reference evidence="9 10" key="1">
    <citation type="submission" date="2018-02" db="EMBL/GenBank/DDBJ databases">
        <title>Genomic Encyclopedia of Archaeal and Bacterial Type Strains, Phase II (KMG-II): from individual species to whole genera.</title>
        <authorList>
            <person name="Goeker M."/>
        </authorList>
    </citation>
    <scope>NUCLEOTIDE SEQUENCE [LARGE SCALE GENOMIC DNA]</scope>
    <source>
        <strain evidence="9 10">DSM 15099</strain>
    </source>
</reference>
<keyword evidence="3 7" id="KW-0444">Lipid biosynthesis</keyword>
<keyword evidence="4 7" id="KW-0808">Transferase</keyword>
<dbReference type="EC" id="2.3.1.51" evidence="7"/>
<comment type="caution">
    <text evidence="9">The sequence shown here is derived from an EMBL/GenBank/DDBJ whole genome shotgun (WGS) entry which is preliminary data.</text>
</comment>
<dbReference type="STRING" id="37659.GCA_000703125_01670"/>
<dbReference type="InterPro" id="IPR004552">
    <property type="entry name" value="AGP_acyltrans"/>
</dbReference>
<keyword evidence="7" id="KW-1208">Phospholipid metabolism</keyword>
<dbReference type="GO" id="GO:0016020">
    <property type="term" value="C:membrane"/>
    <property type="evidence" value="ECO:0007669"/>
    <property type="project" value="InterPro"/>
</dbReference>
<comment type="similarity">
    <text evidence="2 7">Belongs to the 1-acyl-sn-glycerol-3-phosphate acyltransferase family.</text>
</comment>
<evidence type="ECO:0000313" key="10">
    <source>
        <dbReference type="Proteomes" id="UP000239863"/>
    </source>
</evidence>
<evidence type="ECO:0000256" key="1">
    <source>
        <dbReference type="ARBA" id="ARBA00005189"/>
    </source>
</evidence>
<organism evidence="9 10">
    <name type="scientific">Clostridium algidicarnis DSM 15099</name>
    <dbReference type="NCBI Taxonomy" id="1121295"/>
    <lineage>
        <taxon>Bacteria</taxon>
        <taxon>Bacillati</taxon>
        <taxon>Bacillota</taxon>
        <taxon>Clostridia</taxon>
        <taxon>Eubacteriales</taxon>
        <taxon>Clostridiaceae</taxon>
        <taxon>Clostridium</taxon>
    </lineage>
</organism>
<evidence type="ECO:0000256" key="5">
    <source>
        <dbReference type="ARBA" id="ARBA00023098"/>
    </source>
</evidence>
<feature type="domain" description="Phospholipid/glycerol acyltransferase" evidence="8">
    <location>
        <begin position="74"/>
        <end position="188"/>
    </location>
</feature>
<accession>A0A2S6G079</accession>
<dbReference type="Pfam" id="PF01553">
    <property type="entry name" value="Acyltransferase"/>
    <property type="match status" value="1"/>
</dbReference>
<evidence type="ECO:0000256" key="7">
    <source>
        <dbReference type="RuleBase" id="RU361267"/>
    </source>
</evidence>
<evidence type="ECO:0000259" key="8">
    <source>
        <dbReference type="SMART" id="SM00563"/>
    </source>
</evidence>
<dbReference type="RefSeq" id="WP_104409186.1">
    <property type="nucleotide sequence ID" value="NZ_PTIS01000002.1"/>
</dbReference>
<dbReference type="AlphaFoldDB" id="A0A2S6G079"/>
<dbReference type="PANTHER" id="PTHR10434:SF64">
    <property type="entry name" value="1-ACYL-SN-GLYCEROL-3-PHOSPHATE ACYLTRANSFERASE-RELATED"/>
    <property type="match status" value="1"/>
</dbReference>
<comment type="pathway">
    <text evidence="1">Lipid metabolism.</text>
</comment>
<gene>
    <name evidence="9" type="ORF">BD821_10274</name>
</gene>
<evidence type="ECO:0000256" key="4">
    <source>
        <dbReference type="ARBA" id="ARBA00022679"/>
    </source>
</evidence>
<dbReference type="OrthoDB" id="9803035at2"/>
<dbReference type="CDD" id="cd07989">
    <property type="entry name" value="LPLAT_AGPAT-like"/>
    <property type="match status" value="1"/>
</dbReference>
<keyword evidence="7" id="KW-0594">Phospholipid biosynthesis</keyword>
<evidence type="ECO:0000256" key="6">
    <source>
        <dbReference type="ARBA" id="ARBA00023315"/>
    </source>
</evidence>
<dbReference type="InterPro" id="IPR002123">
    <property type="entry name" value="Plipid/glycerol_acylTrfase"/>
</dbReference>
<evidence type="ECO:0000256" key="3">
    <source>
        <dbReference type="ARBA" id="ARBA00022516"/>
    </source>
</evidence>
<evidence type="ECO:0000313" key="9">
    <source>
        <dbReference type="EMBL" id="PPK49161.1"/>
    </source>
</evidence>
<dbReference type="PANTHER" id="PTHR10434">
    <property type="entry name" value="1-ACYL-SN-GLYCEROL-3-PHOSPHATE ACYLTRANSFERASE"/>
    <property type="match status" value="1"/>
</dbReference>
<name>A0A2S6G079_9CLOT</name>
<protein>
    <recommendedName>
        <fullName evidence="7">1-acyl-sn-glycerol-3-phosphate acyltransferase</fullName>
        <ecNumber evidence="7">2.3.1.51</ecNumber>
    </recommendedName>
</protein>
<dbReference type="GO" id="GO:0006654">
    <property type="term" value="P:phosphatidic acid biosynthetic process"/>
    <property type="evidence" value="ECO:0007669"/>
    <property type="project" value="TreeGrafter"/>
</dbReference>
<sequence length="237" mass="26622">MLRTIAWYTHFATSLIGKIPGVYKIKSLERQGKIKEKDEYINKATSSWAMSHVKLSGAKVNVYGKENVPKDIAVLFVSNHQGNFDIALFMSYIDKPKGYVAKIEMKKIPVLSTWMEYMHCVFMDRSSIRKSAEAIVDGINILKSGYSLVIFPEGTRSRKNEIGNFKAGSFKLATKAKVPIVPVTVNGSYKLMEQNGGRVKPAEVEIFIHPMIRTDNLSKTELDNLAFNVKGIIQSKL</sequence>
<proteinExistence type="inferred from homology"/>
<dbReference type="SMART" id="SM00563">
    <property type="entry name" value="PlsC"/>
    <property type="match status" value="1"/>
</dbReference>
<dbReference type="GO" id="GO:0003841">
    <property type="term" value="F:1-acylglycerol-3-phosphate O-acyltransferase activity"/>
    <property type="evidence" value="ECO:0007669"/>
    <property type="project" value="UniProtKB-UniRule"/>
</dbReference>
<dbReference type="Proteomes" id="UP000239863">
    <property type="component" value="Unassembled WGS sequence"/>
</dbReference>
<dbReference type="EMBL" id="PTIS01000002">
    <property type="protein sequence ID" value="PPK49161.1"/>
    <property type="molecule type" value="Genomic_DNA"/>
</dbReference>
<comment type="domain">
    <text evidence="7">The HXXXXD motif is essential for acyltransferase activity and may constitute the binding site for the phosphate moiety of the glycerol-3-phosphate.</text>
</comment>